<dbReference type="RefSeq" id="WP_040724547.1">
    <property type="nucleotide sequence ID" value="NZ_CAWPHS010000015.1"/>
</dbReference>
<dbReference type="EMBL" id="JAAXPE010000022">
    <property type="protein sequence ID" value="NKY87898.1"/>
    <property type="molecule type" value="Genomic_DNA"/>
</dbReference>
<organism evidence="1 2">
    <name type="scientific">Nocardia veterana</name>
    <dbReference type="NCBI Taxonomy" id="132249"/>
    <lineage>
        <taxon>Bacteria</taxon>
        <taxon>Bacillati</taxon>
        <taxon>Actinomycetota</taxon>
        <taxon>Actinomycetes</taxon>
        <taxon>Mycobacteriales</taxon>
        <taxon>Nocardiaceae</taxon>
        <taxon>Nocardia</taxon>
    </lineage>
</organism>
<proteinExistence type="predicted"/>
<reference evidence="1 2" key="1">
    <citation type="submission" date="2020-04" db="EMBL/GenBank/DDBJ databases">
        <title>MicrobeNet Type strains.</title>
        <authorList>
            <person name="Nicholson A.C."/>
        </authorList>
    </citation>
    <scope>NUCLEOTIDE SEQUENCE [LARGE SCALE GENOMIC DNA]</scope>
    <source>
        <strain evidence="1 2">DSM 44445</strain>
    </source>
</reference>
<dbReference type="AlphaFoldDB" id="A0A7X6M0B1"/>
<accession>A0A7X6M0B1</accession>
<protein>
    <submittedName>
        <fullName evidence="1">AAA family ATPase</fullName>
    </submittedName>
</protein>
<dbReference type="InterPro" id="IPR027417">
    <property type="entry name" value="P-loop_NTPase"/>
</dbReference>
<dbReference type="Proteomes" id="UP000523447">
    <property type="component" value="Unassembled WGS sequence"/>
</dbReference>
<comment type="caution">
    <text evidence="1">The sequence shown here is derived from an EMBL/GenBank/DDBJ whole genome shotgun (WGS) entry which is preliminary data.</text>
</comment>
<evidence type="ECO:0000313" key="2">
    <source>
        <dbReference type="Proteomes" id="UP000523447"/>
    </source>
</evidence>
<dbReference type="Pfam" id="PF13238">
    <property type="entry name" value="AAA_18"/>
    <property type="match status" value="1"/>
</dbReference>
<sequence>MADPVSVLWLTGAPGVGKSTVGWMLYTQARERNRPVAHVDIDQLGLLAPAPADDPGCHRLKTTNLVEVLDTFRRYGAEHVIVSGVVDPQHGITPYLPEASDFEFTVIRLGCTREELRRRYLARGLSGERVDEAMAFADSLDRNAVGEPLDTTALSPVDVVDLLADRLRPQERSRPTASASAPARPAASAPLPVLLLVGPTAVGKSTVGWEALRILWGRGITAAYIDADQLGFFDADSAPNIKADNLLRVWHGYRGVGARALVVVARGTPHRYRQALAGEHVTTVCLRASETELAERIEQRSRGDGPRLPGDSLAGASVRHQRHLLSRAAAETTALRRSRGGATVVDTDRRASAAIAADLVELLEL</sequence>
<evidence type="ECO:0000313" key="1">
    <source>
        <dbReference type="EMBL" id="NKY87898.1"/>
    </source>
</evidence>
<name>A0A7X6M0B1_9NOCA</name>
<dbReference type="Gene3D" id="3.40.50.300">
    <property type="entry name" value="P-loop containing nucleotide triphosphate hydrolases"/>
    <property type="match status" value="2"/>
</dbReference>
<gene>
    <name evidence="1" type="ORF">HGA07_19975</name>
</gene>
<dbReference type="SUPFAM" id="SSF52540">
    <property type="entry name" value="P-loop containing nucleoside triphosphate hydrolases"/>
    <property type="match status" value="2"/>
</dbReference>
<keyword evidence="2" id="KW-1185">Reference proteome</keyword>